<comment type="pathway">
    <text evidence="1">Carbohydrate metabolism; glyoxylate cycle; (S)-malate from isocitrate: step 1/2.</text>
</comment>
<comment type="caution">
    <text evidence="12">The sequence shown here is derived from an EMBL/GenBank/DDBJ whole genome shotgun (WGS) entry which is preliminary data.</text>
</comment>
<evidence type="ECO:0000256" key="4">
    <source>
        <dbReference type="ARBA" id="ARBA00022435"/>
    </source>
</evidence>
<dbReference type="PIRSF" id="PIRSF001362">
    <property type="entry name" value="Isocit_lyase"/>
    <property type="match status" value="1"/>
</dbReference>
<feature type="binding site" evidence="11">
    <location>
        <position position="151"/>
    </location>
    <ligand>
        <name>Mg(2+)</name>
        <dbReference type="ChEBI" id="CHEBI:18420"/>
    </ligand>
</feature>
<dbReference type="InterPro" id="IPR015813">
    <property type="entry name" value="Pyrv/PenolPyrv_kinase-like_dom"/>
</dbReference>
<sequence length="427" mass="46858">MMTRQEQVEQLRKEWNESERWQGIERPYTAEEVVKLRGSVVVEQTLARRGAERLWNSLHTEDFINALGALTGNQAVQQVKAGLQAIYLSGWQVAADANLSGQMYPDQSLYPANSVPAVVKRINQALQRADQIDHAEGRNDGFDWFAPIVADAEAGFGGPLNVFELIKGMIEAGAAGVHLEDQLASEKKCGHLGGKVLLPTQNAIRNLVAARLAADVLDVPTLIVARTDADAADMVTSDIDERDHAFITGERTPEGFFKTNPGIEQAIARGLAYAPYADLVWCETSHPSLEEAKQFADAIHAQFPGKMLAYNCSPSFNWEANLDQETIAKYQVELGKMGYKFQFVTLAGFHSLNHGMFELAHAYKTEGMAAYSRLQQAEFDSEAKGYTATKHQREVGTGYFDEVSQIVSGGMSSTTAMKGSTEVAQFA</sequence>
<dbReference type="GO" id="GO:0046872">
    <property type="term" value="F:metal ion binding"/>
    <property type="evidence" value="ECO:0007669"/>
    <property type="project" value="UniProtKB-KW"/>
</dbReference>
<protein>
    <recommendedName>
        <fullName evidence="3 8">Isocitrate lyase</fullName>
        <ecNumber evidence="3 8">4.1.3.1</ecNumber>
    </recommendedName>
</protein>
<proteinExistence type="inferred from homology"/>
<dbReference type="OrthoDB" id="8629576at2"/>
<organism evidence="12 13">
    <name type="scientific">Chryseomicrobium excrementi</name>
    <dbReference type="NCBI Taxonomy" id="2041346"/>
    <lineage>
        <taxon>Bacteria</taxon>
        <taxon>Bacillati</taxon>
        <taxon>Bacillota</taxon>
        <taxon>Bacilli</taxon>
        <taxon>Bacillales</taxon>
        <taxon>Caryophanaceae</taxon>
        <taxon>Chryseomicrobium</taxon>
    </lineage>
</organism>
<evidence type="ECO:0000256" key="5">
    <source>
        <dbReference type="ARBA" id="ARBA00022532"/>
    </source>
</evidence>
<evidence type="ECO:0000256" key="11">
    <source>
        <dbReference type="PIRSR" id="PIRSR001362-3"/>
    </source>
</evidence>
<gene>
    <name evidence="12" type="ORF">CQS04_04795</name>
</gene>
<comment type="cofactor">
    <cofactor evidence="11">
        <name>Mg(2+)</name>
        <dbReference type="ChEBI" id="CHEBI:18420"/>
    </cofactor>
    <text evidence="11">Can also use Mn(2+) ion.</text>
</comment>
<reference evidence="12 13" key="1">
    <citation type="submission" date="2017-10" db="EMBL/GenBank/DDBJ databases">
        <title>Draft genome of Chryseomicrobium casticus sp. nov.</title>
        <authorList>
            <person name="Chakraborty R."/>
            <person name="Saha T."/>
        </authorList>
    </citation>
    <scope>NUCLEOTIDE SEQUENCE [LARGE SCALE GENOMIC DNA]</scope>
    <source>
        <strain evidence="12 13">ET03</strain>
    </source>
</reference>
<dbReference type="Pfam" id="PF00463">
    <property type="entry name" value="ICL"/>
    <property type="match status" value="2"/>
</dbReference>
<dbReference type="Gene3D" id="3.20.20.60">
    <property type="entry name" value="Phosphoenolpyruvate-binding domains"/>
    <property type="match status" value="1"/>
</dbReference>
<dbReference type="InterPro" id="IPR006254">
    <property type="entry name" value="Isocitrate_lyase"/>
</dbReference>
<accession>A0A2M9EZ40</accession>
<keyword evidence="4" id="KW-0329">Glyoxylate bypass</keyword>
<feature type="active site" description="Proton acceptor" evidence="9">
    <location>
        <position position="189"/>
    </location>
</feature>
<comment type="similarity">
    <text evidence="2">Belongs to the isocitrate lyase/PEP mutase superfamily. Isocitrate lyase family.</text>
</comment>
<evidence type="ECO:0000256" key="10">
    <source>
        <dbReference type="PIRSR" id="PIRSR001362-2"/>
    </source>
</evidence>
<dbReference type="InterPro" id="IPR039556">
    <property type="entry name" value="ICL/PEPM"/>
</dbReference>
<dbReference type="GO" id="GO:0004451">
    <property type="term" value="F:isocitrate lyase activity"/>
    <property type="evidence" value="ECO:0007669"/>
    <property type="project" value="UniProtKB-UniRule"/>
</dbReference>
<evidence type="ECO:0000256" key="1">
    <source>
        <dbReference type="ARBA" id="ARBA00004793"/>
    </source>
</evidence>
<dbReference type="NCBIfam" id="NF011645">
    <property type="entry name" value="PRK15063.1"/>
    <property type="match status" value="1"/>
</dbReference>
<keyword evidence="5" id="KW-0816">Tricarboxylic acid cycle</keyword>
<name>A0A2M9EZ40_9BACL</name>
<dbReference type="PANTHER" id="PTHR21631:SF3">
    <property type="entry name" value="BIFUNCTIONAL GLYOXYLATE CYCLE PROTEIN"/>
    <property type="match status" value="1"/>
</dbReference>
<evidence type="ECO:0000256" key="6">
    <source>
        <dbReference type="ARBA" id="ARBA00023239"/>
    </source>
</evidence>
<feature type="binding site" evidence="10">
    <location>
        <begin position="89"/>
        <end position="91"/>
    </location>
    <ligand>
        <name>substrate</name>
    </ligand>
</feature>
<keyword evidence="11" id="KW-0460">Magnesium</keyword>
<dbReference type="InterPro" id="IPR018523">
    <property type="entry name" value="Isocitrate_lyase_ph_CS"/>
</dbReference>
<evidence type="ECO:0000256" key="2">
    <source>
        <dbReference type="ARBA" id="ARBA00005704"/>
    </source>
</evidence>
<dbReference type="CDD" id="cd00377">
    <property type="entry name" value="ICL_PEPM"/>
    <property type="match status" value="1"/>
</dbReference>
<dbReference type="EC" id="4.1.3.1" evidence="3 8"/>
<dbReference type="InterPro" id="IPR040442">
    <property type="entry name" value="Pyrv_kinase-like_dom_sf"/>
</dbReference>
<keyword evidence="6 12" id="KW-0456">Lyase</keyword>
<dbReference type="GO" id="GO:0006097">
    <property type="term" value="P:glyoxylate cycle"/>
    <property type="evidence" value="ECO:0007669"/>
    <property type="project" value="UniProtKB-KW"/>
</dbReference>
<feature type="binding site" evidence="10">
    <location>
        <position position="345"/>
    </location>
    <ligand>
        <name>substrate</name>
    </ligand>
</feature>
<dbReference type="GO" id="GO:0006099">
    <property type="term" value="P:tricarboxylic acid cycle"/>
    <property type="evidence" value="ECO:0007669"/>
    <property type="project" value="UniProtKB-UniRule"/>
</dbReference>
<feature type="binding site" evidence="10">
    <location>
        <begin position="311"/>
        <end position="315"/>
    </location>
    <ligand>
        <name>substrate</name>
    </ligand>
</feature>
<feature type="binding site" evidence="10">
    <location>
        <position position="226"/>
    </location>
    <ligand>
        <name>substrate</name>
    </ligand>
</feature>
<comment type="catalytic activity">
    <reaction evidence="7">
        <text>D-threo-isocitrate = glyoxylate + succinate</text>
        <dbReference type="Rhea" id="RHEA:13245"/>
        <dbReference type="ChEBI" id="CHEBI:15562"/>
        <dbReference type="ChEBI" id="CHEBI:30031"/>
        <dbReference type="ChEBI" id="CHEBI:36655"/>
        <dbReference type="EC" id="4.1.3.1"/>
    </reaction>
</comment>
<dbReference type="EMBL" id="PCGR01000002">
    <property type="protein sequence ID" value="PJK16478.1"/>
    <property type="molecule type" value="Genomic_DNA"/>
</dbReference>
<evidence type="ECO:0000313" key="12">
    <source>
        <dbReference type="EMBL" id="PJK16478.1"/>
    </source>
</evidence>
<feature type="binding site" evidence="10">
    <location>
        <begin position="190"/>
        <end position="191"/>
    </location>
    <ligand>
        <name>substrate</name>
    </ligand>
</feature>
<keyword evidence="13" id="KW-1185">Reference proteome</keyword>
<dbReference type="NCBIfam" id="TIGR01346">
    <property type="entry name" value="isocit_lyase"/>
    <property type="match status" value="1"/>
</dbReference>
<dbReference type="PROSITE" id="PS00161">
    <property type="entry name" value="ISOCITRATE_LYASE"/>
    <property type="match status" value="1"/>
</dbReference>
<evidence type="ECO:0000256" key="7">
    <source>
        <dbReference type="ARBA" id="ARBA00023531"/>
    </source>
</evidence>
<evidence type="ECO:0000313" key="13">
    <source>
        <dbReference type="Proteomes" id="UP000228680"/>
    </source>
</evidence>
<dbReference type="SUPFAM" id="SSF51621">
    <property type="entry name" value="Phosphoenolpyruvate/pyruvate domain"/>
    <property type="match status" value="1"/>
</dbReference>
<evidence type="ECO:0000256" key="9">
    <source>
        <dbReference type="PIRSR" id="PIRSR001362-1"/>
    </source>
</evidence>
<dbReference type="PANTHER" id="PTHR21631">
    <property type="entry name" value="ISOCITRATE LYASE/MALATE SYNTHASE"/>
    <property type="match status" value="1"/>
</dbReference>
<dbReference type="AlphaFoldDB" id="A0A2M9EZ40"/>
<evidence type="ECO:0000256" key="3">
    <source>
        <dbReference type="ARBA" id="ARBA00012909"/>
    </source>
</evidence>
<dbReference type="Proteomes" id="UP000228680">
    <property type="component" value="Unassembled WGS sequence"/>
</dbReference>
<evidence type="ECO:0000256" key="8">
    <source>
        <dbReference type="NCBIfam" id="TIGR01346"/>
    </source>
</evidence>
<keyword evidence="11" id="KW-0479">Metal-binding</keyword>
<dbReference type="FunFam" id="3.20.20.60:FF:000005">
    <property type="entry name" value="Isocitrate lyase"/>
    <property type="match status" value="1"/>
</dbReference>
<dbReference type="RefSeq" id="WP_100353048.1">
    <property type="nucleotide sequence ID" value="NZ_PCGR01000002.1"/>
</dbReference>